<feature type="compositionally biased region" description="Basic residues" evidence="1">
    <location>
        <begin position="955"/>
        <end position="968"/>
    </location>
</feature>
<feature type="domain" description="YVC1 N-terminal linker helical" evidence="4">
    <location>
        <begin position="357"/>
        <end position="536"/>
    </location>
</feature>
<keyword evidence="7" id="KW-1185">Reference proteome</keyword>
<evidence type="ECO:0000313" key="7">
    <source>
        <dbReference type="Proteomes" id="UP001243330"/>
    </source>
</evidence>
<dbReference type="InterPro" id="IPR029058">
    <property type="entry name" value="AB_hydrolase_fold"/>
</dbReference>
<feature type="compositionally biased region" description="Low complexity" evidence="1">
    <location>
        <begin position="277"/>
        <end position="287"/>
    </location>
</feature>
<proteinExistence type="predicted"/>
<organism evidence="6 7">
    <name type="scientific">Colletotrichum chrysophilum</name>
    <dbReference type="NCBI Taxonomy" id="1836956"/>
    <lineage>
        <taxon>Eukaryota</taxon>
        <taxon>Fungi</taxon>
        <taxon>Dikarya</taxon>
        <taxon>Ascomycota</taxon>
        <taxon>Pezizomycotina</taxon>
        <taxon>Sordariomycetes</taxon>
        <taxon>Hypocreomycetidae</taxon>
        <taxon>Glomerellales</taxon>
        <taxon>Glomerellaceae</taxon>
        <taxon>Colletotrichum</taxon>
        <taxon>Colletotrichum gloeosporioides species complex</taxon>
    </lineage>
</organism>
<evidence type="ECO:0000313" key="6">
    <source>
        <dbReference type="EMBL" id="KAK1845360.1"/>
    </source>
</evidence>
<keyword evidence="2" id="KW-0812">Transmembrane</keyword>
<feature type="compositionally biased region" description="Low complexity" evidence="1">
    <location>
        <begin position="975"/>
        <end position="986"/>
    </location>
</feature>
<dbReference type="Gene3D" id="3.40.50.1820">
    <property type="entry name" value="alpha/beta hydrolase"/>
    <property type="match status" value="1"/>
</dbReference>
<accession>A0AAD9ADF8</accession>
<dbReference type="InterPro" id="IPR052971">
    <property type="entry name" value="TRP_calcium_channel"/>
</dbReference>
<dbReference type="EMBL" id="JAQOWY010000275">
    <property type="protein sequence ID" value="KAK1845360.1"/>
    <property type="molecule type" value="Genomic_DNA"/>
</dbReference>
<dbReference type="Pfam" id="PF23190">
    <property type="entry name" value="LHD_TRPY1"/>
    <property type="match status" value="1"/>
</dbReference>
<feature type="domain" description="Serine hydrolase" evidence="3">
    <location>
        <begin position="1"/>
        <end position="201"/>
    </location>
</feature>
<feature type="transmembrane region" description="Helical" evidence="2">
    <location>
        <begin position="746"/>
        <end position="768"/>
    </location>
</feature>
<keyword evidence="2" id="KW-1133">Transmembrane helix</keyword>
<protein>
    <submittedName>
        <fullName evidence="6">Potassium ion channel yvc1</fullName>
    </submittedName>
</protein>
<feature type="transmembrane region" description="Helical" evidence="2">
    <location>
        <begin position="549"/>
        <end position="568"/>
    </location>
</feature>
<dbReference type="Pfam" id="PF23317">
    <property type="entry name" value="YVC1_C"/>
    <property type="match status" value="1"/>
</dbReference>
<evidence type="ECO:0000256" key="1">
    <source>
        <dbReference type="SAM" id="MobiDB-lite"/>
    </source>
</evidence>
<sequence length="986" mass="111163">MSQKPRLLCLHGGGTSAQIFQIQLIRLQRILDARFEFVYIDAPMDSAPGPGVLPVFEGCGPYRRWVSDDPATPADEFQAQKDAAVSFLKTYIKENGPFAGFVGFSQGCRAISSLLLEHQRGEDDFLGPEAKPFALFICGTFPPFVPHEEKITAPTVHVVGLEDPYEPASEQLYEQCSEKSTRRILRFPGGHHLPTAPETIQHVANMTLSVYKETLRNISPATSVLAVMVDVVLIERYVSPVVRFNAPAVGRRHLQRSSSSLSSGLLSARGKTRKNDATATTTRTTPTSPGAVLSSSRLSSPALVMARSSWFSRLMGWDKHPRHHHDFHADWIRDDRRRLLPQYRNENIQSAIPAAEVTKVALKLRHLIELAVPCELDEEEITKAHSKIITTKVIKAAKEAGGSHYRSCVVFCLVVCKRWFKHQALVELWDADMHRVRAVACEVVAKQIIETEDDFEYLMHSVLLRRYSIIVDGEATPPANVVEKAVDLHAVRVIGSSGYQKCISYLWKGWLVQDEDDPAVFIDYKDKDNTSFFVHMDPDRIRAPMYQNATQVIISFVYIGLYTAVINSVNPTGVFDTAEVLLYIFTLGFICEEVTKFWKAGYHILGFWNAFNSVLYSFITLSFILRIIGLTHQQGDDTREFYSKMSYNFLAFSAPMIWSRLLLYLDSFRFFGAMLVVLKVMMKESIIFFALLIVLVIGFLQAFIGLDFADDWVADDILFILQAMANAVMQSPDFDGFDKFSPPFGIILYYCFTFIIMVVLLNILIALYNSAYEDIYGNANDEYLALFAQKTMQFVRAPDENVYIPPFNLLEMLVICLFWWMEKSKFERMSDVIMGIIYSPVLVIAAWHETKTAGEIRSNRARGEEDDDTIEEWEQMMDQVDFEADGWNKLCISAKTNLEADPTITEVQKLRGEVEELKKLLVDMTKALSSGGEVEPSQASTLIDVAEPEQSESKTKKKKKGKKSKKDKKAGGEGNASASSSSSDEE</sequence>
<feature type="region of interest" description="Disordered" evidence="1">
    <location>
        <begin position="260"/>
        <end position="295"/>
    </location>
</feature>
<reference evidence="6" key="1">
    <citation type="submission" date="2023-01" db="EMBL/GenBank/DDBJ databases">
        <title>Colletotrichum chrysophilum M932 genome sequence.</title>
        <authorList>
            <person name="Baroncelli R."/>
        </authorList>
    </citation>
    <scope>NUCLEOTIDE SEQUENCE</scope>
    <source>
        <strain evidence="6">M932</strain>
    </source>
</reference>
<evidence type="ECO:0000259" key="5">
    <source>
        <dbReference type="Pfam" id="PF23317"/>
    </source>
</evidence>
<feature type="domain" description="Calcium channel YVC1-like C-terminal transmembrane" evidence="5">
    <location>
        <begin position="559"/>
        <end position="844"/>
    </location>
</feature>
<dbReference type="InterPro" id="IPR056336">
    <property type="entry name" value="YVC1_C"/>
</dbReference>
<evidence type="ECO:0000256" key="2">
    <source>
        <dbReference type="SAM" id="Phobius"/>
    </source>
</evidence>
<feature type="transmembrane region" description="Helical" evidence="2">
    <location>
        <begin position="802"/>
        <end position="820"/>
    </location>
</feature>
<feature type="transmembrane region" description="Helical" evidence="2">
    <location>
        <begin position="605"/>
        <end position="625"/>
    </location>
</feature>
<dbReference type="Pfam" id="PF03959">
    <property type="entry name" value="FSH1"/>
    <property type="match status" value="1"/>
</dbReference>
<evidence type="ECO:0000259" key="4">
    <source>
        <dbReference type="Pfam" id="PF23190"/>
    </source>
</evidence>
<dbReference type="AlphaFoldDB" id="A0AAD9ADF8"/>
<dbReference type="SUPFAM" id="SSF53474">
    <property type="entry name" value="alpha/beta-Hydrolases"/>
    <property type="match status" value="1"/>
</dbReference>
<dbReference type="InterPro" id="IPR005645">
    <property type="entry name" value="FSH-like_dom"/>
</dbReference>
<gene>
    <name evidence="6" type="ORF">CCHR01_12019</name>
</gene>
<dbReference type="PANTHER" id="PTHR35859:SF5">
    <property type="entry name" value="ION TRANSPORT DOMAIN-CONTAINING PROTEIN"/>
    <property type="match status" value="1"/>
</dbReference>
<dbReference type="Proteomes" id="UP001243330">
    <property type="component" value="Unassembled WGS sequence"/>
</dbReference>
<feature type="transmembrane region" description="Helical" evidence="2">
    <location>
        <begin position="686"/>
        <end position="705"/>
    </location>
</feature>
<keyword evidence="2" id="KW-0472">Membrane</keyword>
<name>A0AAD9ADF8_9PEZI</name>
<dbReference type="InterPro" id="IPR056337">
    <property type="entry name" value="LHD_YVC1"/>
</dbReference>
<feature type="region of interest" description="Disordered" evidence="1">
    <location>
        <begin position="928"/>
        <end position="986"/>
    </location>
</feature>
<evidence type="ECO:0000259" key="3">
    <source>
        <dbReference type="Pfam" id="PF03959"/>
    </source>
</evidence>
<comment type="caution">
    <text evidence="6">The sequence shown here is derived from an EMBL/GenBank/DDBJ whole genome shotgun (WGS) entry which is preliminary data.</text>
</comment>
<dbReference type="PANTHER" id="PTHR35859">
    <property type="entry name" value="NONSELECTIVE CATION CHANNEL PROTEIN"/>
    <property type="match status" value="1"/>
</dbReference>